<dbReference type="EMBL" id="JASUXU010000011">
    <property type="protein sequence ID" value="KAK0324004.1"/>
    <property type="molecule type" value="Genomic_DNA"/>
</dbReference>
<feature type="compositionally biased region" description="Gly residues" evidence="1">
    <location>
        <begin position="478"/>
        <end position="499"/>
    </location>
</feature>
<evidence type="ECO:0000313" key="2">
    <source>
        <dbReference type="EMBL" id="KAK0324004.1"/>
    </source>
</evidence>
<evidence type="ECO:0000256" key="1">
    <source>
        <dbReference type="SAM" id="MobiDB-lite"/>
    </source>
</evidence>
<feature type="compositionally biased region" description="Basic and acidic residues" evidence="1">
    <location>
        <begin position="317"/>
        <end position="331"/>
    </location>
</feature>
<sequence length="549" mass="60844">MAVDEMRLDVDMDMDIDLDYDGEEVDLDITRLKAEAAALEASGNGGYNEATNGVEEAAEDGEVDVHALVAKIHVRGVNSFGPQDAENYAREHYSDELFGRVEWVDDTSINLVYDTELAAEEALLAFSAEEVMDPLEFRPAKRLTTHPQVELFVRRATVSDVKVRGAHKHSRFYLNNPKYDPELRMTKRRPDDRGYRTRDYGLKRRRRDMEDDRTSRRGSQGEPWNEDLYDDDPVSVAARKERTNSYSSAENGRKRARVTEGLFPDRASGRLRNRSASPARDGDGRFGFGEEQPARRTARPRSQTPPERRRNATNGGARDDLRKELFPDKKPAAPSALTNGHSNGAVELFPNHGSPPKTPRELFPNHKRHDARDFDREYRQVEQAVGRYSLDGADERGTHRRADNRKQHDSQPRGDLMARISGGRDDGRLQSRPKSSEGDVGFSFKGAGSGGSFSFKGASKGKAAESGLVKELFPMKAGDGGGTFSRGGSRGVEISGGGLRTYSRRKQGSGGCHDQPALTVDARSSHLANTAASKKGWDECGLQAMIMKA</sequence>
<dbReference type="InterPro" id="IPR019416">
    <property type="entry name" value="NCBP3"/>
</dbReference>
<feature type="compositionally biased region" description="Acidic residues" evidence="1">
    <location>
        <begin position="224"/>
        <end position="233"/>
    </location>
</feature>
<accession>A0AAN6JB59</accession>
<proteinExistence type="predicted"/>
<reference evidence="2" key="1">
    <citation type="submission" date="2021-12" db="EMBL/GenBank/DDBJ databases">
        <title>Black yeast isolated from Biological Soil Crust.</title>
        <authorList>
            <person name="Kurbessoian T."/>
        </authorList>
    </citation>
    <scope>NUCLEOTIDE SEQUENCE</scope>
    <source>
        <strain evidence="2">CCFEE 5208</strain>
    </source>
</reference>
<feature type="region of interest" description="Disordered" evidence="1">
    <location>
        <begin position="478"/>
        <end position="515"/>
    </location>
</feature>
<feature type="compositionally biased region" description="Basic and acidic residues" evidence="1">
    <location>
        <begin position="179"/>
        <end position="215"/>
    </location>
</feature>
<dbReference type="PANTHER" id="PTHR16291">
    <property type="entry name" value="NUCLEAR CAP-BINDING PROTEIN SUBUNIT 3"/>
    <property type="match status" value="1"/>
</dbReference>
<feature type="region of interest" description="Disordered" evidence="1">
    <location>
        <begin position="174"/>
        <end position="443"/>
    </location>
</feature>
<dbReference type="GO" id="GO:0003729">
    <property type="term" value="F:mRNA binding"/>
    <property type="evidence" value="ECO:0007669"/>
    <property type="project" value="InterPro"/>
</dbReference>
<comment type="caution">
    <text evidence="2">The sequence shown here is derived from an EMBL/GenBank/DDBJ whole genome shotgun (WGS) entry which is preliminary data.</text>
</comment>
<dbReference type="GO" id="GO:0005634">
    <property type="term" value="C:nucleus"/>
    <property type="evidence" value="ECO:0007669"/>
    <property type="project" value="TreeGrafter"/>
</dbReference>
<feature type="compositionally biased region" description="Basic and acidic residues" evidence="1">
    <location>
        <begin position="358"/>
        <end position="380"/>
    </location>
</feature>
<organism evidence="2 3">
    <name type="scientific">Friedmanniomyces endolithicus</name>
    <dbReference type="NCBI Taxonomy" id="329885"/>
    <lineage>
        <taxon>Eukaryota</taxon>
        <taxon>Fungi</taxon>
        <taxon>Dikarya</taxon>
        <taxon>Ascomycota</taxon>
        <taxon>Pezizomycotina</taxon>
        <taxon>Dothideomycetes</taxon>
        <taxon>Dothideomycetidae</taxon>
        <taxon>Mycosphaerellales</taxon>
        <taxon>Teratosphaeriaceae</taxon>
        <taxon>Friedmanniomyces</taxon>
    </lineage>
</organism>
<dbReference type="Pfam" id="PF10309">
    <property type="entry name" value="NCBP3"/>
    <property type="match status" value="1"/>
</dbReference>
<name>A0AAN6JB59_9PEZI</name>
<evidence type="ECO:0000313" key="3">
    <source>
        <dbReference type="Proteomes" id="UP001168146"/>
    </source>
</evidence>
<protein>
    <submittedName>
        <fullName evidence="2">Uncharacterized protein</fullName>
    </submittedName>
</protein>
<dbReference type="PANTHER" id="PTHR16291:SF0">
    <property type="entry name" value="NUCLEAR CAP-BINDING PROTEIN SUBUNIT 3"/>
    <property type="match status" value="1"/>
</dbReference>
<dbReference type="GO" id="GO:0000340">
    <property type="term" value="F:RNA 7-methylguanosine cap binding"/>
    <property type="evidence" value="ECO:0007669"/>
    <property type="project" value="InterPro"/>
</dbReference>
<dbReference type="AlphaFoldDB" id="A0AAN6JB59"/>
<feature type="compositionally biased region" description="Basic and acidic residues" evidence="1">
    <location>
        <begin position="393"/>
        <end position="412"/>
    </location>
</feature>
<dbReference type="Proteomes" id="UP001168146">
    <property type="component" value="Unassembled WGS sequence"/>
</dbReference>
<feature type="compositionally biased region" description="Basic and acidic residues" evidence="1">
    <location>
        <begin position="422"/>
        <end position="437"/>
    </location>
</feature>
<gene>
    <name evidence="2" type="ORF">LTR82_005125</name>
</gene>